<organism evidence="1 2">
    <name type="scientific">Molorchus minor</name>
    <dbReference type="NCBI Taxonomy" id="1323400"/>
    <lineage>
        <taxon>Eukaryota</taxon>
        <taxon>Metazoa</taxon>
        <taxon>Ecdysozoa</taxon>
        <taxon>Arthropoda</taxon>
        <taxon>Hexapoda</taxon>
        <taxon>Insecta</taxon>
        <taxon>Pterygota</taxon>
        <taxon>Neoptera</taxon>
        <taxon>Endopterygota</taxon>
        <taxon>Coleoptera</taxon>
        <taxon>Polyphaga</taxon>
        <taxon>Cucujiformia</taxon>
        <taxon>Chrysomeloidea</taxon>
        <taxon>Cerambycidae</taxon>
        <taxon>Lamiinae</taxon>
        <taxon>Monochamini</taxon>
        <taxon>Molorchus</taxon>
    </lineage>
</organism>
<evidence type="ECO:0000313" key="2">
    <source>
        <dbReference type="Proteomes" id="UP001162164"/>
    </source>
</evidence>
<dbReference type="EMBL" id="JAPWTJ010002121">
    <property type="protein sequence ID" value="KAJ8967834.1"/>
    <property type="molecule type" value="Genomic_DNA"/>
</dbReference>
<keyword evidence="2" id="KW-1185">Reference proteome</keyword>
<dbReference type="Proteomes" id="UP001162164">
    <property type="component" value="Unassembled WGS sequence"/>
</dbReference>
<evidence type="ECO:0000313" key="1">
    <source>
        <dbReference type="EMBL" id="KAJ8967834.1"/>
    </source>
</evidence>
<accession>A0ABQ9IWN1</accession>
<proteinExistence type="predicted"/>
<reference evidence="1" key="1">
    <citation type="journal article" date="2023" name="Insect Mol. Biol.">
        <title>Genome sequencing provides insights into the evolution of gene families encoding plant cell wall-degrading enzymes in longhorned beetles.</title>
        <authorList>
            <person name="Shin N.R."/>
            <person name="Okamura Y."/>
            <person name="Kirsch R."/>
            <person name="Pauchet Y."/>
        </authorList>
    </citation>
    <scope>NUCLEOTIDE SEQUENCE</scope>
    <source>
        <strain evidence="1">MMC_N1</strain>
    </source>
</reference>
<gene>
    <name evidence="1" type="ORF">NQ317_005868</name>
</gene>
<sequence>MSIFVDTPFWQKPSICTKTLENIENIYCLFKGFLESCMKVNILCIWNFIKKESDEFIKSIGISRILSVRAGLSVLGKCCMCLAVILRIFKCLKTARSLALFTKKSLNPMIRYDMSPFIRRYAR</sequence>
<name>A0ABQ9IWN1_9CUCU</name>
<comment type="caution">
    <text evidence="1">The sequence shown here is derived from an EMBL/GenBank/DDBJ whole genome shotgun (WGS) entry which is preliminary data.</text>
</comment>
<protein>
    <submittedName>
        <fullName evidence="1">Uncharacterized protein</fullName>
    </submittedName>
</protein>